<accession>A0ABS6KJC9</accession>
<evidence type="ECO:0000256" key="1">
    <source>
        <dbReference type="ARBA" id="ARBA00023015"/>
    </source>
</evidence>
<evidence type="ECO:0000256" key="2">
    <source>
        <dbReference type="ARBA" id="ARBA00023125"/>
    </source>
</evidence>
<dbReference type="CDD" id="cd06170">
    <property type="entry name" value="LuxR_C_like"/>
    <property type="match status" value="1"/>
</dbReference>
<gene>
    <name evidence="5" type="ORF">FR943_07565</name>
</gene>
<dbReference type="RefSeq" id="WP_217155715.1">
    <property type="nucleotide sequence ID" value="NZ_VOMB01000010.1"/>
</dbReference>
<dbReference type="Proteomes" id="UP000812982">
    <property type="component" value="Unassembled WGS sequence"/>
</dbReference>
<sequence>MQSFGTSAMQPVPWFLATTPSSSPEMLRRRVIIALFDEHLGHRRAVFVAAPSGFGKTVSAAQWASGRQRDQPGSVGWLTLTERVNDRTDVLRGILTALLNTARAGGDRSLERCLTAAFDVTGYDAAVAALMTIEPPLPVTIVIDDFQLARSIWRDADVVELVENGPQWLRFVLITTDPVSPAWARLRVHDKVAVIGSEDLAFTGDDVKALVAATGRSPEPGDIERILAATDGWPGAVRLILVSGERAPAFTVDVDLTDYMETAVLARIRPDLAEFALKATVCPRVDGQLARLLTDHPDSGKLLNDCVSAGLFLERIGSGESAVFQWHSIFVTHCQEILKRRSAEEWKQLNRLAGAELARRYPLEAVEHTIRGDDRLGYDIVADHWLELLLQSRSTALDVTCLRLTETFGEQPEILMIRSSCRAMAGDDVTAALLFNRAAAMPSSVTTPGRLEFIADLTTLLISDDRDAMAQAAGRVETALTNRELVGPRIYACALFVLGWADSRLRRGPTRGAAYLEAAVSECAVLGLAEVACRARQNLAFALGHAGEFGRAQHALQLAVASGAPTPELWLSHDGDGIDRFTAGWIEFWHGEISSAKEHFLAANTAAGIGYPDMARMMLAFSAATLRDRDMMNLAEAAVARMPDTDTHGVPWVSYKTAARARLAEARGDRRQALMLADAVVGAAHVPMVSAVLSGMCRRLDAPELAERLANQALEPQLPGYIGAYALWTLALLAWRRDESELAHQRMERLVSIAGPERVRYQFVDNPGPEGKELLAAHLSYTSYPDFVEDALVASDRDQPDLGRLTPREREILAFLRTPMTMQEIADKMSISLNTFKTHQRSIYRKLGAANRREAIRRAAR</sequence>
<evidence type="ECO:0000313" key="5">
    <source>
        <dbReference type="EMBL" id="MBU9763696.1"/>
    </source>
</evidence>
<keyword evidence="2" id="KW-0238">DNA-binding</keyword>
<keyword evidence="1" id="KW-0805">Transcription regulation</keyword>
<organism evidence="5 6">
    <name type="scientific">[Mycobacterium] fortunisiensis</name>
    <dbReference type="NCBI Taxonomy" id="2600579"/>
    <lineage>
        <taxon>Bacteria</taxon>
        <taxon>Bacillati</taxon>
        <taxon>Actinomycetota</taxon>
        <taxon>Actinomycetes</taxon>
        <taxon>Mycobacteriales</taxon>
        <taxon>Mycobacteriaceae</taxon>
        <taxon>Mycolicibacterium</taxon>
    </lineage>
</organism>
<name>A0ABS6KJC9_9MYCO</name>
<evidence type="ECO:0000313" key="6">
    <source>
        <dbReference type="Proteomes" id="UP000812982"/>
    </source>
</evidence>
<dbReference type="InterPro" id="IPR059106">
    <property type="entry name" value="WHD_MalT"/>
</dbReference>
<dbReference type="PROSITE" id="PS50043">
    <property type="entry name" value="HTH_LUXR_2"/>
    <property type="match status" value="1"/>
</dbReference>
<evidence type="ECO:0000256" key="3">
    <source>
        <dbReference type="ARBA" id="ARBA00023163"/>
    </source>
</evidence>
<reference evidence="5 6" key="1">
    <citation type="journal article" date="2021" name="Sci. Rep.">
        <title>Phenotypic and genomic hallmarks of a novel, potentially pathogenic rapidly growing Mycobacterium species related to the Mycobacterium fortuitum complex.</title>
        <authorList>
            <person name="Gharbi R."/>
            <person name="Khanna V."/>
            <person name="Frigui W."/>
            <person name="Mhenni B."/>
            <person name="Brosch R."/>
            <person name="Mardassi H."/>
        </authorList>
    </citation>
    <scope>NUCLEOTIDE SEQUENCE [LARGE SCALE GENOMIC DNA]</scope>
    <source>
        <strain evidence="5 6">TNTM28</strain>
    </source>
</reference>
<dbReference type="SMART" id="SM00421">
    <property type="entry name" value="HTH_LUXR"/>
    <property type="match status" value="1"/>
</dbReference>
<dbReference type="Pfam" id="PF00196">
    <property type="entry name" value="GerE"/>
    <property type="match status" value="1"/>
</dbReference>
<dbReference type="Pfam" id="PF25873">
    <property type="entry name" value="WHD_MalT"/>
    <property type="match status" value="1"/>
</dbReference>
<dbReference type="InterPro" id="IPR000792">
    <property type="entry name" value="Tscrpt_reg_LuxR_C"/>
</dbReference>
<dbReference type="EMBL" id="VOMB01000010">
    <property type="protein sequence ID" value="MBU9763696.1"/>
    <property type="molecule type" value="Genomic_DNA"/>
</dbReference>
<proteinExistence type="predicted"/>
<protein>
    <recommendedName>
        <fullName evidence="4">HTH luxR-type domain-containing protein</fullName>
    </recommendedName>
</protein>
<evidence type="ECO:0000259" key="4">
    <source>
        <dbReference type="PROSITE" id="PS50043"/>
    </source>
</evidence>
<feature type="domain" description="HTH luxR-type" evidence="4">
    <location>
        <begin position="798"/>
        <end position="861"/>
    </location>
</feature>
<dbReference type="PANTHER" id="PTHR44688:SF16">
    <property type="entry name" value="DNA-BINDING TRANSCRIPTIONAL ACTIVATOR DEVR_DOSR"/>
    <property type="match status" value="1"/>
</dbReference>
<keyword evidence="3" id="KW-0804">Transcription</keyword>
<dbReference type="PANTHER" id="PTHR44688">
    <property type="entry name" value="DNA-BINDING TRANSCRIPTIONAL ACTIVATOR DEVR_DOSR"/>
    <property type="match status" value="1"/>
</dbReference>
<comment type="caution">
    <text evidence="5">The sequence shown here is derived from an EMBL/GenBank/DDBJ whole genome shotgun (WGS) entry which is preliminary data.</text>
</comment>
<keyword evidence="6" id="KW-1185">Reference proteome</keyword>